<sequence length="73" mass="8724">MRVAWKQCSENPRRAYRPFVANCNSMRRARPRRVAPGRWRTPCAPRNSARQVDARSDDRSVLPRRERRHRAHS</sequence>
<evidence type="ECO:0000256" key="1">
    <source>
        <dbReference type="SAM" id="MobiDB-lite"/>
    </source>
</evidence>
<feature type="region of interest" description="Disordered" evidence="1">
    <location>
        <begin position="32"/>
        <end position="73"/>
    </location>
</feature>
<proteinExistence type="predicted"/>
<dbReference type="AlphaFoldDB" id="A0A2S9MQV7"/>
<feature type="compositionally biased region" description="Basic and acidic residues" evidence="1">
    <location>
        <begin position="52"/>
        <end position="64"/>
    </location>
</feature>
<evidence type="ECO:0000313" key="3">
    <source>
        <dbReference type="Proteomes" id="UP000238982"/>
    </source>
</evidence>
<dbReference type="EMBL" id="PVGH01000053">
    <property type="protein sequence ID" value="PRF61131.1"/>
    <property type="molecule type" value="Genomic_DNA"/>
</dbReference>
<organism evidence="2 3">
    <name type="scientific">Burkholderia multivorans</name>
    <dbReference type="NCBI Taxonomy" id="87883"/>
    <lineage>
        <taxon>Bacteria</taxon>
        <taxon>Pseudomonadati</taxon>
        <taxon>Pseudomonadota</taxon>
        <taxon>Betaproteobacteria</taxon>
        <taxon>Burkholderiales</taxon>
        <taxon>Burkholderiaceae</taxon>
        <taxon>Burkholderia</taxon>
        <taxon>Burkholderia cepacia complex</taxon>
    </lineage>
</organism>
<dbReference type="Proteomes" id="UP000238982">
    <property type="component" value="Unassembled WGS sequence"/>
</dbReference>
<name>A0A2S9MQV7_9BURK</name>
<gene>
    <name evidence="2" type="ORF">C6Q15_12475</name>
</gene>
<protein>
    <submittedName>
        <fullName evidence="2">Uncharacterized protein</fullName>
    </submittedName>
</protein>
<reference evidence="2 3" key="1">
    <citation type="submission" date="2018-03" db="EMBL/GenBank/DDBJ databases">
        <authorList>
            <person name="Keele B.F."/>
        </authorList>
    </citation>
    <scope>NUCLEOTIDE SEQUENCE [LARGE SCALE GENOMIC DNA]</scope>
    <source>
        <strain evidence="2 3">AU19729</strain>
    </source>
</reference>
<evidence type="ECO:0000313" key="2">
    <source>
        <dbReference type="EMBL" id="PRF61131.1"/>
    </source>
</evidence>
<comment type="caution">
    <text evidence="2">The sequence shown here is derived from an EMBL/GenBank/DDBJ whole genome shotgun (WGS) entry which is preliminary data.</text>
</comment>
<accession>A0A2S9MQV7</accession>